<reference evidence="2 3" key="1">
    <citation type="submission" date="2021-03" db="EMBL/GenBank/DDBJ databases">
        <title>Paenibacillus artemisicola MWE-103 whole genome sequence.</title>
        <authorList>
            <person name="Ham Y.J."/>
        </authorList>
    </citation>
    <scope>NUCLEOTIDE SEQUENCE [LARGE SCALE GENOMIC DNA]</scope>
    <source>
        <strain evidence="2 3">MWE-103</strain>
    </source>
</reference>
<dbReference type="Proteomes" id="UP000670947">
    <property type="component" value="Unassembled WGS sequence"/>
</dbReference>
<dbReference type="Pfam" id="PF01068">
    <property type="entry name" value="DNA_ligase_A_M"/>
    <property type="match status" value="1"/>
</dbReference>
<sequence>MMRFNTKKTAAVKQISKTLKAHFPVWDVLWVNGQSVMNRTFLERREILQSIVPASVVFSVTP</sequence>
<protein>
    <recommendedName>
        <fullName evidence="1">ATP-dependent DNA ligase family profile domain-containing protein</fullName>
    </recommendedName>
</protein>
<keyword evidence="3" id="KW-1185">Reference proteome</keyword>
<name>A0ABS3WFW8_9BACL</name>
<evidence type="ECO:0000313" key="2">
    <source>
        <dbReference type="EMBL" id="MBO7747010.1"/>
    </source>
</evidence>
<feature type="domain" description="ATP-dependent DNA ligase family profile" evidence="1">
    <location>
        <begin position="6"/>
        <end position="54"/>
    </location>
</feature>
<evidence type="ECO:0000313" key="3">
    <source>
        <dbReference type="Proteomes" id="UP000670947"/>
    </source>
</evidence>
<dbReference type="Gene3D" id="3.30.470.30">
    <property type="entry name" value="DNA ligase/mRNA capping enzyme"/>
    <property type="match status" value="1"/>
</dbReference>
<organism evidence="2 3">
    <name type="scientific">Paenibacillus artemisiicola</name>
    <dbReference type="NCBI Taxonomy" id="1172618"/>
    <lineage>
        <taxon>Bacteria</taxon>
        <taxon>Bacillati</taxon>
        <taxon>Bacillota</taxon>
        <taxon>Bacilli</taxon>
        <taxon>Bacillales</taxon>
        <taxon>Paenibacillaceae</taxon>
        <taxon>Paenibacillus</taxon>
    </lineage>
</organism>
<evidence type="ECO:0000259" key="1">
    <source>
        <dbReference type="Pfam" id="PF01068"/>
    </source>
</evidence>
<proteinExistence type="predicted"/>
<gene>
    <name evidence="2" type="ORF">I8J29_22660</name>
</gene>
<accession>A0ABS3WFW8</accession>
<dbReference type="EMBL" id="JAGGDJ010000026">
    <property type="protein sequence ID" value="MBO7747010.1"/>
    <property type="molecule type" value="Genomic_DNA"/>
</dbReference>
<dbReference type="SUPFAM" id="SSF56091">
    <property type="entry name" value="DNA ligase/mRNA capping enzyme, catalytic domain"/>
    <property type="match status" value="1"/>
</dbReference>
<comment type="caution">
    <text evidence="2">The sequence shown here is derived from an EMBL/GenBank/DDBJ whole genome shotgun (WGS) entry which is preliminary data.</text>
</comment>
<dbReference type="InterPro" id="IPR012310">
    <property type="entry name" value="DNA_ligase_ATP-dep_cent"/>
</dbReference>